<feature type="non-terminal residue" evidence="2">
    <location>
        <position position="242"/>
    </location>
</feature>
<dbReference type="InterPro" id="IPR036005">
    <property type="entry name" value="Creatinase/aminopeptidase-like"/>
</dbReference>
<dbReference type="Gene3D" id="3.40.350.10">
    <property type="entry name" value="Creatinase/prolidase N-terminal domain"/>
    <property type="match status" value="1"/>
</dbReference>
<dbReference type="InterPro" id="IPR000994">
    <property type="entry name" value="Pept_M24"/>
</dbReference>
<protein>
    <recommendedName>
        <fullName evidence="1">Peptidase M24 domain-containing protein</fullName>
    </recommendedName>
</protein>
<proteinExistence type="predicted"/>
<evidence type="ECO:0000313" key="2">
    <source>
        <dbReference type="EMBL" id="GAI25556.1"/>
    </source>
</evidence>
<feature type="domain" description="Peptidase M24" evidence="1">
    <location>
        <begin position="83"/>
        <end position="242"/>
    </location>
</feature>
<evidence type="ECO:0000259" key="1">
    <source>
        <dbReference type="Pfam" id="PF00557"/>
    </source>
</evidence>
<dbReference type="InterPro" id="IPR029149">
    <property type="entry name" value="Creatin/AminoP/Spt16_N"/>
</dbReference>
<gene>
    <name evidence="2" type="ORF">S06H3_31955</name>
</gene>
<dbReference type="Gene3D" id="3.90.230.10">
    <property type="entry name" value="Creatinase/methionine aminopeptidase superfamily"/>
    <property type="match status" value="1"/>
</dbReference>
<dbReference type="AlphaFoldDB" id="X1N5Q9"/>
<name>X1N5Q9_9ZZZZ</name>
<dbReference type="PANTHER" id="PTHR46112">
    <property type="entry name" value="AMINOPEPTIDASE"/>
    <property type="match status" value="1"/>
</dbReference>
<comment type="caution">
    <text evidence="2">The sequence shown here is derived from an EMBL/GenBank/DDBJ whole genome shotgun (WGS) entry which is preliminary data.</text>
</comment>
<dbReference type="PANTHER" id="PTHR46112:SF2">
    <property type="entry name" value="XAA-PRO AMINOPEPTIDASE P-RELATED"/>
    <property type="match status" value="1"/>
</dbReference>
<dbReference type="Pfam" id="PF00557">
    <property type="entry name" value="Peptidase_M24"/>
    <property type="match status" value="1"/>
</dbReference>
<reference evidence="2" key="1">
    <citation type="journal article" date="2014" name="Front. Microbiol.">
        <title>High frequency of phylogenetically diverse reductive dehalogenase-homologous genes in deep subseafloor sedimentary metagenomes.</title>
        <authorList>
            <person name="Kawai M."/>
            <person name="Futagami T."/>
            <person name="Toyoda A."/>
            <person name="Takaki Y."/>
            <person name="Nishi S."/>
            <person name="Hori S."/>
            <person name="Arai W."/>
            <person name="Tsubouchi T."/>
            <person name="Morono Y."/>
            <person name="Uchiyama I."/>
            <person name="Ito T."/>
            <person name="Fujiyama A."/>
            <person name="Inagaki F."/>
            <person name="Takami H."/>
        </authorList>
    </citation>
    <scope>NUCLEOTIDE SEQUENCE</scope>
    <source>
        <strain evidence="2">Expedition CK06-06</strain>
    </source>
</reference>
<organism evidence="2">
    <name type="scientific">marine sediment metagenome</name>
    <dbReference type="NCBI Taxonomy" id="412755"/>
    <lineage>
        <taxon>unclassified sequences</taxon>
        <taxon>metagenomes</taxon>
        <taxon>ecological metagenomes</taxon>
    </lineage>
</organism>
<dbReference type="InterPro" id="IPR050659">
    <property type="entry name" value="Peptidase_M24B"/>
</dbReference>
<dbReference type="CDD" id="cd01066">
    <property type="entry name" value="APP_MetAP"/>
    <property type="match status" value="1"/>
</dbReference>
<sequence>MNVGAVIDYMTPAAQDVQRKKFTIQIKKALEETGVQDGGRVGVDVPDPVMIDALRKEGVNIVPDGNRLMMEAREIKTKYELESHKTAASIVEACFETLREELKLGVKGHELVGSMYKTAYEEGADSVFGIALCSGRDTWPNYKGVASNSIIRPRDIVFVDIILTVNGYHTCYYRTFSVGSPQQETKDAYERIYNWLYDAVKAIKPGATTKDLAEKWPDETKIWGMESADEGAASNWGHGLGL</sequence>
<accession>X1N5Q9</accession>
<dbReference type="EMBL" id="BARV01018956">
    <property type="protein sequence ID" value="GAI25556.1"/>
    <property type="molecule type" value="Genomic_DNA"/>
</dbReference>
<dbReference type="SUPFAM" id="SSF55920">
    <property type="entry name" value="Creatinase/aminopeptidase"/>
    <property type="match status" value="1"/>
</dbReference>